<keyword evidence="1" id="KW-0808">Transferase</keyword>
<dbReference type="GO" id="GO:0016747">
    <property type="term" value="F:acyltransferase activity, transferring groups other than amino-acyl groups"/>
    <property type="evidence" value="ECO:0007669"/>
    <property type="project" value="InterPro"/>
</dbReference>
<dbReference type="InterPro" id="IPR016181">
    <property type="entry name" value="Acyl_CoA_acyltransferase"/>
</dbReference>
<gene>
    <name evidence="4" type="ORF">Cme02nite_74670</name>
</gene>
<keyword evidence="2" id="KW-0012">Acyltransferase</keyword>
<dbReference type="CDD" id="cd04301">
    <property type="entry name" value="NAT_SF"/>
    <property type="match status" value="1"/>
</dbReference>
<evidence type="ECO:0000313" key="4">
    <source>
        <dbReference type="EMBL" id="GIG19135.1"/>
    </source>
</evidence>
<dbReference type="Gene3D" id="3.40.630.30">
    <property type="match status" value="1"/>
</dbReference>
<organism evidence="4 5">
    <name type="scientific">Catellatospora methionotrophica</name>
    <dbReference type="NCBI Taxonomy" id="121620"/>
    <lineage>
        <taxon>Bacteria</taxon>
        <taxon>Bacillati</taxon>
        <taxon>Actinomycetota</taxon>
        <taxon>Actinomycetes</taxon>
        <taxon>Micromonosporales</taxon>
        <taxon>Micromonosporaceae</taxon>
        <taxon>Catellatospora</taxon>
    </lineage>
</organism>
<evidence type="ECO:0000256" key="2">
    <source>
        <dbReference type="ARBA" id="ARBA00023315"/>
    </source>
</evidence>
<name>A0A8J3LQT7_9ACTN</name>
<protein>
    <submittedName>
        <fullName evidence="4">N-acetyltransferase</fullName>
    </submittedName>
</protein>
<dbReference type="PANTHER" id="PTHR43072">
    <property type="entry name" value="N-ACETYLTRANSFERASE"/>
    <property type="match status" value="1"/>
</dbReference>
<dbReference type="PANTHER" id="PTHR43072:SF23">
    <property type="entry name" value="UPF0039 PROTEIN C11D3.02C"/>
    <property type="match status" value="1"/>
</dbReference>
<proteinExistence type="predicted"/>
<keyword evidence="5" id="KW-1185">Reference proteome</keyword>
<dbReference type="SUPFAM" id="SSF55729">
    <property type="entry name" value="Acyl-CoA N-acyltransferases (Nat)"/>
    <property type="match status" value="1"/>
</dbReference>
<dbReference type="PROSITE" id="PS51186">
    <property type="entry name" value="GNAT"/>
    <property type="match status" value="1"/>
</dbReference>
<evidence type="ECO:0000313" key="5">
    <source>
        <dbReference type="Proteomes" id="UP000660339"/>
    </source>
</evidence>
<reference evidence="4" key="1">
    <citation type="submission" date="2021-01" db="EMBL/GenBank/DDBJ databases">
        <title>Whole genome shotgun sequence of Catellatospora methionotrophica NBRC 14553.</title>
        <authorList>
            <person name="Komaki H."/>
            <person name="Tamura T."/>
        </authorList>
    </citation>
    <scope>NUCLEOTIDE SEQUENCE</scope>
    <source>
        <strain evidence="4">NBRC 14553</strain>
    </source>
</reference>
<evidence type="ECO:0000256" key="1">
    <source>
        <dbReference type="ARBA" id="ARBA00022679"/>
    </source>
</evidence>
<dbReference type="EMBL" id="BONJ01000048">
    <property type="protein sequence ID" value="GIG19135.1"/>
    <property type="molecule type" value="Genomic_DNA"/>
</dbReference>
<comment type="caution">
    <text evidence="4">The sequence shown here is derived from an EMBL/GenBank/DDBJ whole genome shotgun (WGS) entry which is preliminary data.</text>
</comment>
<accession>A0A8J3LQT7</accession>
<dbReference type="Pfam" id="PF13420">
    <property type="entry name" value="Acetyltransf_4"/>
    <property type="match status" value="1"/>
</dbReference>
<feature type="domain" description="N-acetyltransferase" evidence="3">
    <location>
        <begin position="11"/>
        <end position="171"/>
    </location>
</feature>
<evidence type="ECO:0000259" key="3">
    <source>
        <dbReference type="PROSITE" id="PS51186"/>
    </source>
</evidence>
<dbReference type="InterPro" id="IPR000182">
    <property type="entry name" value="GNAT_dom"/>
</dbReference>
<dbReference type="Proteomes" id="UP000660339">
    <property type="component" value="Unassembled WGS sequence"/>
</dbReference>
<dbReference type="RefSeq" id="WP_239087056.1">
    <property type="nucleotide sequence ID" value="NZ_BAAATT010000039.1"/>
</dbReference>
<dbReference type="AlphaFoldDB" id="A0A8J3LQT7"/>
<sequence length="197" mass="21666">MRHHLMPPAVVEVRPAAAGDWAAVAELVNFYIATTTVNFRTEPQTPQVWAEDWARGRDRHPWLVAVVDGEVAGIAYAGQWKARAAYDWCAEVTGYVADGRRGQRVGHALYRALLATLDAQGYRTVIGVIGLPNEPSARFHEAFGFQHTGTLRGVGYKQGRWCDIGFWQRAAATDAPPGEIRPFAAVWPQVRAALDGS</sequence>